<evidence type="ECO:0000256" key="2">
    <source>
        <dbReference type="ARBA" id="ARBA00006459"/>
    </source>
</evidence>
<keyword evidence="19" id="KW-1185">Reference proteome</keyword>
<evidence type="ECO:0000256" key="11">
    <source>
        <dbReference type="ARBA" id="ARBA00023180"/>
    </source>
</evidence>
<feature type="transmembrane region" description="Helical" evidence="17">
    <location>
        <begin position="302"/>
        <end position="323"/>
    </location>
</feature>
<feature type="disulfide bond" evidence="15">
    <location>
        <begin position="154"/>
        <end position="163"/>
    </location>
</feature>
<dbReference type="AlphaFoldDB" id="A0AAV1YXD7"/>
<organism evidence="18 19">
    <name type="scientific">Larinioides sclopetarius</name>
    <dbReference type="NCBI Taxonomy" id="280406"/>
    <lineage>
        <taxon>Eukaryota</taxon>
        <taxon>Metazoa</taxon>
        <taxon>Ecdysozoa</taxon>
        <taxon>Arthropoda</taxon>
        <taxon>Chelicerata</taxon>
        <taxon>Arachnida</taxon>
        <taxon>Araneae</taxon>
        <taxon>Araneomorphae</taxon>
        <taxon>Entelegynae</taxon>
        <taxon>Araneoidea</taxon>
        <taxon>Araneidae</taxon>
        <taxon>Larinioides</taxon>
    </lineage>
</organism>
<feature type="transmembrane region" description="Helical" evidence="17">
    <location>
        <begin position="466"/>
        <end position="488"/>
    </location>
</feature>
<reference evidence="18 19" key="1">
    <citation type="submission" date="2024-04" db="EMBL/GenBank/DDBJ databases">
        <authorList>
            <person name="Rising A."/>
            <person name="Reimegard J."/>
            <person name="Sonavane S."/>
            <person name="Akerstrom W."/>
            <person name="Nylinder S."/>
            <person name="Hedman E."/>
            <person name="Kallberg Y."/>
        </authorList>
    </citation>
    <scope>NUCLEOTIDE SEQUENCE [LARGE SCALE GENOMIC DNA]</scope>
</reference>
<name>A0AAV1YXD7_9ARAC</name>
<dbReference type="Proteomes" id="UP001497382">
    <property type="component" value="Unassembled WGS sequence"/>
</dbReference>
<keyword evidence="4 16" id="KW-0812">Transmembrane</keyword>
<feature type="transmembrane region" description="Helical" evidence="17">
    <location>
        <begin position="436"/>
        <end position="460"/>
    </location>
</feature>
<dbReference type="PRINTS" id="PR00176">
    <property type="entry name" value="NANEUSMPORT"/>
</dbReference>
<feature type="binding site" evidence="14">
    <location>
        <position position="58"/>
    </location>
    <ligand>
        <name>Na(+)</name>
        <dbReference type="ChEBI" id="CHEBI:29101"/>
        <label>1</label>
    </ligand>
</feature>
<dbReference type="InterPro" id="IPR000175">
    <property type="entry name" value="Na/ntran_symport"/>
</dbReference>
<feature type="binding site" evidence="14">
    <location>
        <position position="341"/>
    </location>
    <ligand>
        <name>Na(+)</name>
        <dbReference type="ChEBI" id="CHEBI:29101"/>
        <label>1</label>
    </ligand>
</feature>
<protein>
    <recommendedName>
        <fullName evidence="16">Transporter</fullName>
    </recommendedName>
</protein>
<feature type="transmembrane region" description="Helical" evidence="17">
    <location>
        <begin position="335"/>
        <end position="360"/>
    </location>
</feature>
<feature type="binding site" evidence="14">
    <location>
        <position position="51"/>
    </location>
    <ligand>
        <name>Na(+)</name>
        <dbReference type="ChEBI" id="CHEBI:29101"/>
        <label>1</label>
    </ligand>
</feature>
<evidence type="ECO:0000256" key="15">
    <source>
        <dbReference type="PIRSR" id="PIRSR600175-2"/>
    </source>
</evidence>
<feature type="binding site" evidence="14">
    <location>
        <position position="309"/>
    </location>
    <ligand>
        <name>Na(+)</name>
        <dbReference type="ChEBI" id="CHEBI:29101"/>
        <label>1</label>
    </ligand>
</feature>
<evidence type="ECO:0000256" key="12">
    <source>
        <dbReference type="ARBA" id="ARBA00023201"/>
    </source>
</evidence>
<evidence type="ECO:0000256" key="16">
    <source>
        <dbReference type="RuleBase" id="RU003732"/>
    </source>
</evidence>
<accession>A0AAV1YXD7</accession>
<feature type="transmembrane region" description="Helical" evidence="17">
    <location>
        <begin position="259"/>
        <end position="282"/>
    </location>
</feature>
<comment type="similarity">
    <text evidence="2 16">Belongs to the sodium:neurotransmitter symporter (SNF) (TC 2.A.22) family.</text>
</comment>
<dbReference type="PROSITE" id="PS50267">
    <property type="entry name" value="NA_NEUROTRAN_SYMP_3"/>
    <property type="match status" value="1"/>
</dbReference>
<feature type="transmembrane region" description="Helical" evidence="17">
    <location>
        <begin position="117"/>
        <end position="143"/>
    </location>
</feature>
<evidence type="ECO:0000256" key="5">
    <source>
        <dbReference type="ARBA" id="ARBA00022847"/>
    </source>
</evidence>
<comment type="function">
    <text evidence="13">Unusual broad substrate spectrum amino acid:sodium cotransporter that promotes absorption of the D isomers of essential amino acids. Neutral amino acids are the preferred substrates, especially methionine and phenylalanine.</text>
</comment>
<evidence type="ECO:0000256" key="13">
    <source>
        <dbReference type="ARBA" id="ARBA00037785"/>
    </source>
</evidence>
<keyword evidence="7 17" id="KW-1133">Transmembrane helix</keyword>
<feature type="binding site" evidence="14">
    <location>
        <position position="409"/>
    </location>
    <ligand>
        <name>Na(+)</name>
        <dbReference type="ChEBI" id="CHEBI:29101"/>
        <label>1</label>
    </ligand>
</feature>
<evidence type="ECO:0000313" key="19">
    <source>
        <dbReference type="Proteomes" id="UP001497382"/>
    </source>
</evidence>
<keyword evidence="10 17" id="KW-0472">Membrane</keyword>
<proteinExistence type="inferred from homology"/>
<comment type="caution">
    <text evidence="18">The sequence shown here is derived from an EMBL/GenBank/DDBJ whole genome shotgun (WGS) entry which is preliminary data.</text>
</comment>
<dbReference type="SUPFAM" id="SSF161070">
    <property type="entry name" value="SNF-like"/>
    <property type="match status" value="1"/>
</dbReference>
<evidence type="ECO:0000256" key="1">
    <source>
        <dbReference type="ARBA" id="ARBA00004141"/>
    </source>
</evidence>
<sequence length="646" mass="72426">MTEPTVHDSFVGNSVALPRLSSSLTVSSSTDDENKRSTWSRQLDFFLSCVGYAVGLGNIWRFPYLCYKSGGGAFLIPYVIFLVICGIPLFFLEMSLGQFGSLGPIAIWKISPIFKGLGFGMAIVSGVVCVYYNVIIAWALYYIYQSYSVSWSSCENAWNTPNCVSQNDMNVLLNNTSFTNISDLYNSTGVSRLLETRLRMTSSEEFWLFKVLKQSTGIENMGAFQWPLVLSLFIAWILVFLCMLRGIKSSGKVVYVTATFPYCVLLCLLIRGLTLPGAWNGISFYLSPQWEKLLTFKVWGDAATQIFYSVGAAWGALLTMASYNKFSNNVYRDSLVVPLINCGTSVLAGFVVFSLLGFMAEETGKSVADVVSEGPGLAFVVYPEAIARLPVSPVWAFLFFFMLFAVGLDTQFGMFETAVSAFVDEYPNFLQKRKTLFTAFLCILMFLLGLPCVTQGGIYVVQLMDWYSAAFSLMVISLLETVAVAWIYGVDRFLHDIFLMTNKRPSNWWKICWCYITPATIIALLLFILINHTAITYNDYIYPTWSIGIGWIIAMCSITPIPVVAAVILLKQKGCFKERLMKSLRPSSDWGPALEENRIQYRKSLSIVSSRFDQKYTEQVPDVAKDIDADQDEQNEACPFRTETAL</sequence>
<dbReference type="InterPro" id="IPR037272">
    <property type="entry name" value="SNS_sf"/>
</dbReference>
<dbReference type="PANTHER" id="PTHR11616">
    <property type="entry name" value="SODIUM/CHLORIDE DEPENDENT TRANSPORTER"/>
    <property type="match status" value="1"/>
</dbReference>
<evidence type="ECO:0000256" key="10">
    <source>
        <dbReference type="ARBA" id="ARBA00023136"/>
    </source>
</evidence>
<dbReference type="GO" id="GO:0046872">
    <property type="term" value="F:metal ion binding"/>
    <property type="evidence" value="ECO:0007669"/>
    <property type="project" value="UniProtKB-KW"/>
</dbReference>
<feature type="binding site" evidence="14">
    <location>
        <position position="54"/>
    </location>
    <ligand>
        <name>Na(+)</name>
        <dbReference type="ChEBI" id="CHEBI:29101"/>
        <label>1</label>
    </ligand>
</feature>
<gene>
    <name evidence="18" type="ORF">LARSCL_LOCUS1616</name>
</gene>
<keyword evidence="12" id="KW-0739">Sodium transport</keyword>
<keyword evidence="14" id="KW-0479">Metal-binding</keyword>
<feature type="transmembrane region" description="Helical" evidence="17">
    <location>
        <begin position="549"/>
        <end position="570"/>
    </location>
</feature>
<dbReference type="GO" id="GO:0089718">
    <property type="term" value="P:amino acid import across plasma membrane"/>
    <property type="evidence" value="ECO:0007669"/>
    <property type="project" value="TreeGrafter"/>
</dbReference>
<evidence type="ECO:0000256" key="6">
    <source>
        <dbReference type="ARBA" id="ARBA00022970"/>
    </source>
</evidence>
<feature type="transmembrane region" description="Helical" evidence="17">
    <location>
        <begin position="45"/>
        <end position="63"/>
    </location>
</feature>
<keyword evidence="15" id="KW-1015">Disulfide bond</keyword>
<evidence type="ECO:0000313" key="18">
    <source>
        <dbReference type="EMBL" id="CAL1263690.1"/>
    </source>
</evidence>
<dbReference type="GO" id="GO:0005886">
    <property type="term" value="C:plasma membrane"/>
    <property type="evidence" value="ECO:0007669"/>
    <property type="project" value="TreeGrafter"/>
</dbReference>
<keyword evidence="3 16" id="KW-0813">Transport</keyword>
<evidence type="ECO:0000256" key="14">
    <source>
        <dbReference type="PIRSR" id="PIRSR600175-1"/>
    </source>
</evidence>
<keyword evidence="5 16" id="KW-0769">Symport</keyword>
<evidence type="ECO:0000256" key="9">
    <source>
        <dbReference type="ARBA" id="ARBA00023065"/>
    </source>
</evidence>
<evidence type="ECO:0000256" key="4">
    <source>
        <dbReference type="ARBA" id="ARBA00022692"/>
    </source>
</evidence>
<evidence type="ECO:0000256" key="8">
    <source>
        <dbReference type="ARBA" id="ARBA00023053"/>
    </source>
</evidence>
<dbReference type="GO" id="GO:0005283">
    <property type="term" value="F:amino acid:sodium symporter activity"/>
    <property type="evidence" value="ECO:0007669"/>
    <property type="project" value="TreeGrafter"/>
</dbReference>
<feature type="transmembrane region" description="Helical" evidence="17">
    <location>
        <begin position="75"/>
        <end position="96"/>
    </location>
</feature>
<keyword evidence="9" id="KW-0406">Ion transport</keyword>
<dbReference type="Pfam" id="PF00209">
    <property type="entry name" value="SNF"/>
    <property type="match status" value="1"/>
</dbReference>
<keyword evidence="8 14" id="KW-0915">Sodium</keyword>
<keyword evidence="11" id="KW-0325">Glycoprotein</keyword>
<evidence type="ECO:0000256" key="3">
    <source>
        <dbReference type="ARBA" id="ARBA00022448"/>
    </source>
</evidence>
<dbReference type="PROSITE" id="PS00610">
    <property type="entry name" value="NA_NEUROTRAN_SYMP_1"/>
    <property type="match status" value="1"/>
</dbReference>
<feature type="transmembrane region" description="Helical" evidence="17">
    <location>
        <begin position="224"/>
        <end position="247"/>
    </location>
</feature>
<evidence type="ECO:0000256" key="17">
    <source>
        <dbReference type="SAM" id="Phobius"/>
    </source>
</evidence>
<feature type="transmembrane region" description="Helical" evidence="17">
    <location>
        <begin position="394"/>
        <end position="415"/>
    </location>
</feature>
<feature type="transmembrane region" description="Helical" evidence="17">
    <location>
        <begin position="508"/>
        <end position="529"/>
    </location>
</feature>
<dbReference type="EMBL" id="CAXIEN010000009">
    <property type="protein sequence ID" value="CAL1263690.1"/>
    <property type="molecule type" value="Genomic_DNA"/>
</dbReference>
<comment type="subcellular location">
    <subcellularLocation>
        <location evidence="1">Membrane</location>
        <topology evidence="1">Multi-pass membrane protein</topology>
    </subcellularLocation>
</comment>
<dbReference type="PANTHER" id="PTHR11616:SF321">
    <property type="entry name" value="SODIUM-DEPENDENT NUTRIENT AMINO ACID TRANSPORTER 1-RELATED"/>
    <property type="match status" value="1"/>
</dbReference>
<keyword evidence="6" id="KW-0029">Amino-acid transport</keyword>
<evidence type="ECO:0000256" key="7">
    <source>
        <dbReference type="ARBA" id="ARBA00022989"/>
    </source>
</evidence>
<feature type="binding site" evidence="14">
    <location>
        <position position="53"/>
    </location>
    <ligand>
        <name>Na(+)</name>
        <dbReference type="ChEBI" id="CHEBI:29101"/>
        <label>1</label>
    </ligand>
</feature>